<dbReference type="RefSeq" id="WP_250566270.1">
    <property type="nucleotide sequence ID" value="NZ_QXHD01000011.1"/>
</dbReference>
<reference evidence="1 2" key="1">
    <citation type="journal article" date="2020" name="Microb. Ecol.">
        <title>Ecogenomics of the Marine Benthic Filamentous Cyanobacterium Adonisia.</title>
        <authorList>
            <person name="Walter J.M."/>
            <person name="Coutinho F.H."/>
            <person name="Leomil L."/>
            <person name="Hargreaves P.I."/>
            <person name="Campeao M.E."/>
            <person name="Vieira V.V."/>
            <person name="Silva B.S."/>
            <person name="Fistarol G.O."/>
            <person name="Salomon P.S."/>
            <person name="Sawabe T."/>
            <person name="Mino S."/>
            <person name="Hosokawa M."/>
            <person name="Miyashita H."/>
            <person name="Maruyama F."/>
            <person name="van Verk M.C."/>
            <person name="Dutilh B.E."/>
            <person name="Thompson C.C."/>
            <person name="Thompson F.L."/>
        </authorList>
    </citation>
    <scope>NUCLEOTIDE SEQUENCE [LARGE SCALE GENOMIC DNA]</scope>
    <source>
        <strain evidence="1 2">CCMR0081</strain>
    </source>
</reference>
<evidence type="ECO:0000313" key="1">
    <source>
        <dbReference type="EMBL" id="NEZ61158.1"/>
    </source>
</evidence>
<comment type="caution">
    <text evidence="1">The sequence shown here is derived from an EMBL/GenBank/DDBJ whole genome shotgun (WGS) entry which is preliminary data.</text>
</comment>
<accession>A0A6M0RY45</accession>
<feature type="non-terminal residue" evidence="1">
    <location>
        <position position="1"/>
    </location>
</feature>
<dbReference type="AlphaFoldDB" id="A0A6M0RY45"/>
<dbReference type="EMBL" id="QXHD01000011">
    <property type="protein sequence ID" value="NEZ61158.1"/>
    <property type="molecule type" value="Genomic_DNA"/>
</dbReference>
<protein>
    <recommendedName>
        <fullName evidence="3">VCBS repeat-containing protein</fullName>
    </recommendedName>
</protein>
<evidence type="ECO:0008006" key="3">
    <source>
        <dbReference type="Google" id="ProtNLM"/>
    </source>
</evidence>
<gene>
    <name evidence="1" type="ORF">DXZ20_37120</name>
</gene>
<evidence type="ECO:0000313" key="2">
    <source>
        <dbReference type="Proteomes" id="UP000481033"/>
    </source>
</evidence>
<name>A0A6M0RY45_9CYAN</name>
<dbReference type="Proteomes" id="UP000481033">
    <property type="component" value="Unassembled WGS sequence"/>
</dbReference>
<proteinExistence type="predicted"/>
<keyword evidence="2" id="KW-1185">Reference proteome</keyword>
<organism evidence="1 2">
    <name type="scientific">Adonisia turfae CCMR0081</name>
    <dbReference type="NCBI Taxonomy" id="2292702"/>
    <lineage>
        <taxon>Bacteria</taxon>
        <taxon>Bacillati</taxon>
        <taxon>Cyanobacteriota</taxon>
        <taxon>Adonisia</taxon>
        <taxon>Adonisia turfae</taxon>
    </lineage>
</organism>
<dbReference type="InterPro" id="IPR028994">
    <property type="entry name" value="Integrin_alpha_N"/>
</dbReference>
<dbReference type="SUPFAM" id="SSF69318">
    <property type="entry name" value="Integrin alpha N-terminal domain"/>
    <property type="match status" value="1"/>
</dbReference>
<sequence length="76" mass="8435">HIVNGRNGAPFGSPWWGNQIPGWTANGRYFTGDLNGDQADDIAFISSDSRWYVVNGRNGAPFGSPWWGNQIPGWNR</sequence>